<dbReference type="Proteomes" id="UP000027821">
    <property type="component" value="Unassembled WGS sequence"/>
</dbReference>
<dbReference type="InterPro" id="IPR003343">
    <property type="entry name" value="Big_2"/>
</dbReference>
<dbReference type="SUPFAM" id="SSF49373">
    <property type="entry name" value="Invasin/intimin cell-adhesion fragments"/>
    <property type="match status" value="1"/>
</dbReference>
<reference evidence="3 4" key="1">
    <citation type="submission" date="2014-04" db="EMBL/GenBank/DDBJ databases">
        <title>Characterization and application of a salt tolerant electro-active bacterium.</title>
        <authorList>
            <person name="Yang L."/>
            <person name="Wei S."/>
            <person name="Tay Q.X.M."/>
        </authorList>
    </citation>
    <scope>NUCLEOTIDE SEQUENCE [LARGE SCALE GENOMIC DNA]</scope>
    <source>
        <strain evidence="3 4">LY1</strain>
    </source>
</reference>
<feature type="signal peptide" evidence="1">
    <location>
        <begin position="1"/>
        <end position="19"/>
    </location>
</feature>
<accession>A0A074KXH9</accession>
<organism evidence="3 4">
    <name type="scientific">Anditalea andensis</name>
    <dbReference type="NCBI Taxonomy" id="1048983"/>
    <lineage>
        <taxon>Bacteria</taxon>
        <taxon>Pseudomonadati</taxon>
        <taxon>Bacteroidota</taxon>
        <taxon>Cytophagia</taxon>
        <taxon>Cytophagales</taxon>
        <taxon>Cytophagaceae</taxon>
        <taxon>Anditalea</taxon>
    </lineage>
</organism>
<dbReference type="eggNOG" id="COG5492">
    <property type="taxonomic scope" value="Bacteria"/>
</dbReference>
<gene>
    <name evidence="3" type="ORF">EL17_16400</name>
</gene>
<comment type="caution">
    <text evidence="3">The sequence shown here is derived from an EMBL/GenBank/DDBJ whole genome shotgun (WGS) entry which is preliminary data.</text>
</comment>
<protein>
    <recommendedName>
        <fullName evidence="2">BIG2 domain-containing protein</fullName>
    </recommendedName>
</protein>
<name>A0A074KXH9_9BACT</name>
<dbReference type="Pfam" id="PF02368">
    <property type="entry name" value="Big_2"/>
    <property type="match status" value="1"/>
</dbReference>
<keyword evidence="1" id="KW-0732">Signal</keyword>
<evidence type="ECO:0000313" key="4">
    <source>
        <dbReference type="Proteomes" id="UP000027821"/>
    </source>
</evidence>
<dbReference type="AlphaFoldDB" id="A0A074KXH9"/>
<sequence>MTKTVLNSLILLVSLIMFSCGKEDPQDENITISHTTIDIDFENTFRLDATFIRDGYSPSDFIWETSNPAIAEVSNDGTVTGLRVGSTTVTVLTADRLFSAECEVTVNPTNFLYREPLFNFGQNKTFIRTNETRSFLGEDDLSLVFRGENPFIIGIAYLFPNTLYDMSYVFLNIQTEAELLNLIDFLFQRYELLGDEEEFIFFGNEEVILGLTQDEDGFLVIYIQNEDSTGPDSRKDKLRKFNKLPKLNKMIHSK</sequence>
<evidence type="ECO:0000259" key="2">
    <source>
        <dbReference type="SMART" id="SM00635"/>
    </source>
</evidence>
<dbReference type="OrthoDB" id="836250at2"/>
<dbReference type="SMART" id="SM00635">
    <property type="entry name" value="BID_2"/>
    <property type="match status" value="1"/>
</dbReference>
<keyword evidence="4" id="KW-1185">Reference proteome</keyword>
<dbReference type="Gene3D" id="2.60.40.1080">
    <property type="match status" value="1"/>
</dbReference>
<feature type="chain" id="PRO_5001695622" description="BIG2 domain-containing protein" evidence="1">
    <location>
        <begin position="20"/>
        <end position="254"/>
    </location>
</feature>
<feature type="domain" description="BIG2" evidence="2">
    <location>
        <begin position="26"/>
        <end position="103"/>
    </location>
</feature>
<dbReference type="EMBL" id="JMIH01000024">
    <property type="protein sequence ID" value="KEO72328.1"/>
    <property type="molecule type" value="Genomic_DNA"/>
</dbReference>
<proteinExistence type="predicted"/>
<evidence type="ECO:0000313" key="3">
    <source>
        <dbReference type="EMBL" id="KEO72328.1"/>
    </source>
</evidence>
<dbReference type="PROSITE" id="PS51257">
    <property type="entry name" value="PROKAR_LIPOPROTEIN"/>
    <property type="match status" value="1"/>
</dbReference>
<dbReference type="RefSeq" id="WP_084166251.1">
    <property type="nucleotide sequence ID" value="NZ_JMIH01000024.1"/>
</dbReference>
<dbReference type="STRING" id="1048983.EL17_16400"/>
<dbReference type="InterPro" id="IPR008964">
    <property type="entry name" value="Invasin/intimin_cell_adhesion"/>
</dbReference>
<evidence type="ECO:0000256" key="1">
    <source>
        <dbReference type="SAM" id="SignalP"/>
    </source>
</evidence>